<keyword evidence="2" id="KW-0238">DNA-binding</keyword>
<dbReference type="SUPFAM" id="SSF46785">
    <property type="entry name" value="Winged helix' DNA-binding domain"/>
    <property type="match status" value="1"/>
</dbReference>
<dbReference type="Gene3D" id="1.10.10.10">
    <property type="entry name" value="Winged helix-like DNA-binding domain superfamily/Winged helix DNA-binding domain"/>
    <property type="match status" value="1"/>
</dbReference>
<evidence type="ECO:0000313" key="6">
    <source>
        <dbReference type="Proteomes" id="UP000634780"/>
    </source>
</evidence>
<feature type="domain" description="HTH gntR-type" evidence="4">
    <location>
        <begin position="11"/>
        <end position="78"/>
    </location>
</feature>
<dbReference type="InterPro" id="IPR000524">
    <property type="entry name" value="Tscrpt_reg_HTH_GntR"/>
</dbReference>
<accession>A0ABS0X9H4</accession>
<organism evidence="5 6">
    <name type="scientific">Streptomyces flavofungini</name>
    <dbReference type="NCBI Taxonomy" id="68200"/>
    <lineage>
        <taxon>Bacteria</taxon>
        <taxon>Bacillati</taxon>
        <taxon>Actinomycetota</taxon>
        <taxon>Actinomycetes</taxon>
        <taxon>Kitasatosporales</taxon>
        <taxon>Streptomycetaceae</taxon>
        <taxon>Streptomyces</taxon>
    </lineage>
</organism>
<keyword evidence="3" id="KW-0804">Transcription</keyword>
<evidence type="ECO:0000256" key="1">
    <source>
        <dbReference type="ARBA" id="ARBA00023015"/>
    </source>
</evidence>
<reference evidence="5 6" key="1">
    <citation type="submission" date="2020-12" db="EMBL/GenBank/DDBJ databases">
        <title>Streptomyces typhae sp. nov., a novel endophytic actinomycete isolated from the root of cattail pollen (Typha angustifolia L.).</title>
        <authorList>
            <person name="Peng C."/>
            <person name="Liu C."/>
        </authorList>
    </citation>
    <scope>NUCLEOTIDE SEQUENCE [LARGE SCALE GENOMIC DNA]</scope>
    <source>
        <strain evidence="5 6">JCM 4753</strain>
    </source>
</reference>
<dbReference type="EMBL" id="JAEKOZ010000014">
    <property type="protein sequence ID" value="MBJ3809863.1"/>
    <property type="molecule type" value="Genomic_DNA"/>
</dbReference>
<dbReference type="SUPFAM" id="SSF48008">
    <property type="entry name" value="GntR ligand-binding domain-like"/>
    <property type="match status" value="1"/>
</dbReference>
<dbReference type="Gene3D" id="1.20.120.530">
    <property type="entry name" value="GntR ligand-binding domain-like"/>
    <property type="match status" value="1"/>
</dbReference>
<dbReference type="InterPro" id="IPR011711">
    <property type="entry name" value="GntR_C"/>
</dbReference>
<dbReference type="RefSeq" id="WP_190115315.1">
    <property type="nucleotide sequence ID" value="NZ_BMVR01000003.1"/>
</dbReference>
<evidence type="ECO:0000259" key="4">
    <source>
        <dbReference type="PROSITE" id="PS50949"/>
    </source>
</evidence>
<gene>
    <name evidence="5" type="ORF">JGB26_22540</name>
</gene>
<evidence type="ECO:0000313" key="5">
    <source>
        <dbReference type="EMBL" id="MBJ3809863.1"/>
    </source>
</evidence>
<dbReference type="PANTHER" id="PTHR43537">
    <property type="entry name" value="TRANSCRIPTIONAL REGULATOR, GNTR FAMILY"/>
    <property type="match status" value="1"/>
</dbReference>
<dbReference type="InterPro" id="IPR036388">
    <property type="entry name" value="WH-like_DNA-bd_sf"/>
</dbReference>
<dbReference type="Proteomes" id="UP000634780">
    <property type="component" value="Unassembled WGS sequence"/>
</dbReference>
<name>A0ABS0X9H4_9ACTN</name>
<comment type="caution">
    <text evidence="5">The sequence shown here is derived from an EMBL/GenBank/DDBJ whole genome shotgun (WGS) entry which is preliminary data.</text>
</comment>
<dbReference type="PANTHER" id="PTHR43537:SF45">
    <property type="entry name" value="GNTR FAMILY REGULATORY PROTEIN"/>
    <property type="match status" value="1"/>
</dbReference>
<dbReference type="InterPro" id="IPR036390">
    <property type="entry name" value="WH_DNA-bd_sf"/>
</dbReference>
<evidence type="ECO:0000256" key="2">
    <source>
        <dbReference type="ARBA" id="ARBA00023125"/>
    </source>
</evidence>
<sequence length="228" mass="25544">MMATTRPPARQPLADQMYEVLLGQFMDGLWSPGQSLNIGALTRELNVSQTPLREALARLEHTGLVRREALKGYRVAPLFTERELIKLMDARLLLEPAMVQEAARRTTPEFLDELKESIEELKRCAAAPRSASVRPYWAADERFHLRIAAQCDNPFLETAYRSLGGHVQRFRLFTELGSSEAESPAREHTAVYEAMAAGDADGAAKKMRRHIENAKARALTDRQAVAEA</sequence>
<dbReference type="Pfam" id="PF07729">
    <property type="entry name" value="FCD"/>
    <property type="match status" value="1"/>
</dbReference>
<dbReference type="Pfam" id="PF00392">
    <property type="entry name" value="GntR"/>
    <property type="match status" value="1"/>
</dbReference>
<evidence type="ECO:0000256" key="3">
    <source>
        <dbReference type="ARBA" id="ARBA00023163"/>
    </source>
</evidence>
<keyword evidence="1" id="KW-0805">Transcription regulation</keyword>
<dbReference type="PROSITE" id="PS50949">
    <property type="entry name" value="HTH_GNTR"/>
    <property type="match status" value="1"/>
</dbReference>
<keyword evidence="6" id="KW-1185">Reference proteome</keyword>
<protein>
    <submittedName>
        <fullName evidence="5">GntR family transcriptional regulator</fullName>
    </submittedName>
</protein>
<dbReference type="SMART" id="SM00895">
    <property type="entry name" value="FCD"/>
    <property type="match status" value="1"/>
</dbReference>
<dbReference type="SMART" id="SM00345">
    <property type="entry name" value="HTH_GNTR"/>
    <property type="match status" value="1"/>
</dbReference>
<dbReference type="InterPro" id="IPR008920">
    <property type="entry name" value="TF_FadR/GntR_C"/>
</dbReference>
<proteinExistence type="predicted"/>